<dbReference type="InterPro" id="IPR016032">
    <property type="entry name" value="Sig_transdc_resp-reg_C-effctor"/>
</dbReference>
<organism evidence="5 6">
    <name type="scientific">Saccharothrix syringae</name>
    <name type="common">Nocardiopsis syringae</name>
    <dbReference type="NCBI Taxonomy" id="103733"/>
    <lineage>
        <taxon>Bacteria</taxon>
        <taxon>Bacillati</taxon>
        <taxon>Actinomycetota</taxon>
        <taxon>Actinomycetes</taxon>
        <taxon>Pseudonocardiales</taxon>
        <taxon>Pseudonocardiaceae</taxon>
        <taxon>Saccharothrix</taxon>
    </lineage>
</organism>
<dbReference type="SUPFAM" id="SSF46894">
    <property type="entry name" value="C-terminal effector domain of the bipartite response regulators"/>
    <property type="match status" value="1"/>
</dbReference>
<dbReference type="GO" id="GO:0003677">
    <property type="term" value="F:DNA binding"/>
    <property type="evidence" value="ECO:0007669"/>
    <property type="project" value="UniProtKB-KW"/>
</dbReference>
<dbReference type="OrthoDB" id="4309410at2"/>
<keyword evidence="6" id="KW-1185">Reference proteome</keyword>
<proteinExistence type="predicted"/>
<reference evidence="6" key="1">
    <citation type="journal article" date="2021" name="Curr. Microbiol.">
        <title>Complete genome of nocamycin-producing strain Saccharothrix syringae NRRL B-16468 reveals the biosynthetic potential for secondary metabolites.</title>
        <authorList>
            <person name="Mo X."/>
            <person name="Yang S."/>
        </authorList>
    </citation>
    <scope>NUCLEOTIDE SEQUENCE [LARGE SCALE GENOMIC DNA]</scope>
    <source>
        <strain evidence="6">ATCC 51364 / DSM 43886 / JCM 6844 / KCTC 9398 / NBRC 14523 / NRRL B-16468 / INA 2240</strain>
    </source>
</reference>
<dbReference type="InterPro" id="IPR000792">
    <property type="entry name" value="Tscrpt_reg_LuxR_C"/>
</dbReference>
<evidence type="ECO:0000313" key="6">
    <source>
        <dbReference type="Proteomes" id="UP000325787"/>
    </source>
</evidence>
<evidence type="ECO:0000313" key="5">
    <source>
        <dbReference type="EMBL" id="QFZ21392.1"/>
    </source>
</evidence>
<evidence type="ECO:0000259" key="4">
    <source>
        <dbReference type="PROSITE" id="PS50043"/>
    </source>
</evidence>
<keyword evidence="2" id="KW-0238">DNA-binding</keyword>
<dbReference type="KEGG" id="ssyi:EKG83_31980"/>
<dbReference type="Gene3D" id="3.40.50.2300">
    <property type="match status" value="1"/>
</dbReference>
<dbReference type="AlphaFoldDB" id="A0A5Q0H6P9"/>
<gene>
    <name evidence="5" type="ORF">EKG83_31980</name>
</gene>
<dbReference type="PANTHER" id="PTHR44688">
    <property type="entry name" value="DNA-BINDING TRANSCRIPTIONAL ACTIVATOR DEVR_DOSR"/>
    <property type="match status" value="1"/>
</dbReference>
<dbReference type="PRINTS" id="PR00038">
    <property type="entry name" value="HTHLUXR"/>
</dbReference>
<name>A0A5Q0H6P9_SACSY</name>
<accession>A0A5Q0H6P9</accession>
<evidence type="ECO:0000256" key="3">
    <source>
        <dbReference type="ARBA" id="ARBA00023163"/>
    </source>
</evidence>
<dbReference type="Pfam" id="PF00196">
    <property type="entry name" value="GerE"/>
    <property type="match status" value="1"/>
</dbReference>
<evidence type="ECO:0000256" key="1">
    <source>
        <dbReference type="ARBA" id="ARBA00023015"/>
    </source>
</evidence>
<dbReference type="SMART" id="SM00421">
    <property type="entry name" value="HTH_LUXR"/>
    <property type="match status" value="1"/>
</dbReference>
<evidence type="ECO:0000256" key="2">
    <source>
        <dbReference type="ARBA" id="ARBA00023125"/>
    </source>
</evidence>
<dbReference type="EMBL" id="CP034550">
    <property type="protein sequence ID" value="QFZ21392.1"/>
    <property type="molecule type" value="Genomic_DNA"/>
</dbReference>
<feature type="domain" description="HTH luxR-type" evidence="4">
    <location>
        <begin position="157"/>
        <end position="222"/>
    </location>
</feature>
<dbReference type="PANTHER" id="PTHR44688:SF16">
    <property type="entry name" value="DNA-BINDING TRANSCRIPTIONAL ACTIVATOR DEVR_DOSR"/>
    <property type="match status" value="1"/>
</dbReference>
<protein>
    <submittedName>
        <fullName evidence="5">Response regulator transcription factor</fullName>
    </submittedName>
</protein>
<dbReference type="PROSITE" id="PS50043">
    <property type="entry name" value="HTH_LUXR_2"/>
    <property type="match status" value="1"/>
</dbReference>
<dbReference type="GO" id="GO:0006355">
    <property type="term" value="P:regulation of DNA-templated transcription"/>
    <property type="evidence" value="ECO:0007669"/>
    <property type="project" value="InterPro"/>
</dbReference>
<keyword evidence="1" id="KW-0805">Transcription regulation</keyword>
<sequence>MTAPDRWGGPIGIEEVAMTRIPVAVYAEDPVLRTGVTHQLRPRPEVEVLDPREHERAAVSLVVVDEVDQAAARLLRRLQRSTGTRTGVVVGRFDQDALQTTIDCGVAAVVRRGEADQDRLVATVVALDRGEAVLPGDLLGRLLDHVGRLQRSVLDPNGPTLSTLTVREADMLRLVAEGFDTSEIAVRMSFSERTVKNVLHEVTTRLQLRNRAHAVGYVMRHGLI</sequence>
<dbReference type="RefSeq" id="WP_051767014.1">
    <property type="nucleotide sequence ID" value="NZ_CP034550.1"/>
</dbReference>
<dbReference type="CDD" id="cd06170">
    <property type="entry name" value="LuxR_C_like"/>
    <property type="match status" value="1"/>
</dbReference>
<keyword evidence="3" id="KW-0804">Transcription</keyword>
<dbReference type="Proteomes" id="UP000325787">
    <property type="component" value="Chromosome"/>
</dbReference>